<proteinExistence type="predicted"/>
<dbReference type="OrthoDB" id="1433415at2759"/>
<dbReference type="EMBL" id="SSTE01016683">
    <property type="protein sequence ID" value="KAA0041209.1"/>
    <property type="molecule type" value="Genomic_DNA"/>
</dbReference>
<dbReference type="Proteomes" id="UP000321393">
    <property type="component" value="Unassembled WGS sequence"/>
</dbReference>
<name>A0A5A7TIP2_CUCMM</name>
<gene>
    <name evidence="1" type="ORF">E6C27_scaffold128G001630</name>
</gene>
<organism evidence="1 2">
    <name type="scientific">Cucumis melo var. makuwa</name>
    <name type="common">Oriental melon</name>
    <dbReference type="NCBI Taxonomy" id="1194695"/>
    <lineage>
        <taxon>Eukaryota</taxon>
        <taxon>Viridiplantae</taxon>
        <taxon>Streptophyta</taxon>
        <taxon>Embryophyta</taxon>
        <taxon>Tracheophyta</taxon>
        <taxon>Spermatophyta</taxon>
        <taxon>Magnoliopsida</taxon>
        <taxon>eudicotyledons</taxon>
        <taxon>Gunneridae</taxon>
        <taxon>Pentapetalae</taxon>
        <taxon>rosids</taxon>
        <taxon>fabids</taxon>
        <taxon>Cucurbitales</taxon>
        <taxon>Cucurbitaceae</taxon>
        <taxon>Benincaseae</taxon>
        <taxon>Cucumis</taxon>
    </lineage>
</organism>
<dbReference type="AlphaFoldDB" id="A0A5A7TIP2"/>
<comment type="caution">
    <text evidence="1">The sequence shown here is derived from an EMBL/GenBank/DDBJ whole genome shotgun (WGS) entry which is preliminary data.</text>
</comment>
<evidence type="ECO:0000313" key="2">
    <source>
        <dbReference type="Proteomes" id="UP000321393"/>
    </source>
</evidence>
<evidence type="ECO:0000313" key="1">
    <source>
        <dbReference type="EMBL" id="KAA0041209.1"/>
    </source>
</evidence>
<protein>
    <submittedName>
        <fullName evidence="1">Uncharacterized protein</fullName>
    </submittedName>
</protein>
<sequence>MSGHVPCPLMYVTRPVVTTIIQPTTETTSSQIVESSSTSTQTEEVVNPAFKAWLVVYQHLLGWMYNSMTPEIATQLMGFEHSKDL</sequence>
<accession>A0A5A7TIP2</accession>
<reference evidence="1 2" key="1">
    <citation type="submission" date="2019-08" db="EMBL/GenBank/DDBJ databases">
        <title>Draft genome sequences of two oriental melons (Cucumis melo L. var makuwa).</title>
        <authorList>
            <person name="Kwon S.-Y."/>
        </authorList>
    </citation>
    <scope>NUCLEOTIDE SEQUENCE [LARGE SCALE GENOMIC DNA]</scope>
    <source>
        <strain evidence="2">cv. SW 3</strain>
        <tissue evidence="1">Leaf</tissue>
    </source>
</reference>